<evidence type="ECO:0000313" key="2">
    <source>
        <dbReference type="EMBL" id="SPY99929.1"/>
    </source>
</evidence>
<sequence>MAKTPNDTSISICERASVSYATEAKGDKGFWEILDAYRLILEANPGKALHLGDDCYAFIDLEGHLLNCAEDINGRPDLVNASDFSSTAWNDELNCWDCDAGPSETMRHIQNPTLVALLKSCESCNADLKPEQNARCDSCL</sequence>
<dbReference type="EMBL" id="UAUF01000002">
    <property type="protein sequence ID" value="SPY99929.1"/>
    <property type="molecule type" value="Genomic_DNA"/>
</dbReference>
<gene>
    <name evidence="1" type="ORF">I5Q09_23965</name>
    <name evidence="2" type="ORF">NCTC11842_00074</name>
</gene>
<organism evidence="2 3">
    <name type="scientific">Pseudomonas luteola</name>
    <dbReference type="NCBI Taxonomy" id="47886"/>
    <lineage>
        <taxon>Bacteria</taxon>
        <taxon>Pseudomonadati</taxon>
        <taxon>Pseudomonadota</taxon>
        <taxon>Gammaproteobacteria</taxon>
        <taxon>Pseudomonadales</taxon>
        <taxon>Pseudomonadaceae</taxon>
        <taxon>Pseudomonas</taxon>
    </lineage>
</organism>
<dbReference type="AlphaFoldDB" id="A0A2X2DW46"/>
<evidence type="ECO:0000313" key="4">
    <source>
        <dbReference type="Proteomes" id="UP000638986"/>
    </source>
</evidence>
<dbReference type="Proteomes" id="UP000638986">
    <property type="component" value="Unassembled WGS sequence"/>
</dbReference>
<dbReference type="EMBL" id="JADTXM010000027">
    <property type="protein sequence ID" value="MBH3441738.1"/>
    <property type="molecule type" value="Genomic_DNA"/>
</dbReference>
<reference evidence="2 3" key="1">
    <citation type="submission" date="2018-06" db="EMBL/GenBank/DDBJ databases">
        <authorList>
            <consortium name="Pathogen Informatics"/>
            <person name="Doyle S."/>
        </authorList>
    </citation>
    <scope>NUCLEOTIDE SEQUENCE [LARGE SCALE GENOMIC DNA]</scope>
    <source>
        <strain evidence="2 3">NCTC11842</strain>
    </source>
</reference>
<reference evidence="1 4" key="2">
    <citation type="submission" date="2020-11" db="EMBL/GenBank/DDBJ databases">
        <title>Enhanced detection system for hospital associated transmission using whole genome sequencing surveillance.</title>
        <authorList>
            <person name="Harrison L.H."/>
            <person name="Van Tyne D."/>
            <person name="Marsh J.W."/>
            <person name="Griffith M.P."/>
            <person name="Snyder D.J."/>
            <person name="Cooper V.S."/>
            <person name="Mustapha M."/>
        </authorList>
    </citation>
    <scope>NUCLEOTIDE SEQUENCE [LARGE SCALE GENOMIC DNA]</scope>
    <source>
        <strain evidence="1 4">PSB00013</strain>
    </source>
</reference>
<evidence type="ECO:0000313" key="3">
    <source>
        <dbReference type="Proteomes" id="UP000250443"/>
    </source>
</evidence>
<name>A0A2X2DW46_PSELU</name>
<accession>A0A2X2DW46</accession>
<proteinExistence type="predicted"/>
<dbReference type="Proteomes" id="UP000250443">
    <property type="component" value="Unassembled WGS sequence"/>
</dbReference>
<protein>
    <submittedName>
        <fullName evidence="2">Uncharacterized protein</fullName>
    </submittedName>
</protein>
<dbReference type="RefSeq" id="WP_112297429.1">
    <property type="nucleotide sequence ID" value="NZ_JAAMQY010000010.1"/>
</dbReference>
<evidence type="ECO:0000313" key="1">
    <source>
        <dbReference type="EMBL" id="MBH3441738.1"/>
    </source>
</evidence>